<name>A0A7C9CVZ8_OPUST</name>
<keyword evidence="1" id="KW-0812">Transmembrane</keyword>
<dbReference type="EMBL" id="GISG01063657">
    <property type="protein sequence ID" value="MBA4627800.1"/>
    <property type="molecule type" value="Transcribed_RNA"/>
</dbReference>
<evidence type="ECO:0000313" key="2">
    <source>
        <dbReference type="EMBL" id="MBA4627800.1"/>
    </source>
</evidence>
<proteinExistence type="predicted"/>
<reference evidence="2" key="2">
    <citation type="submission" date="2020-07" db="EMBL/GenBank/DDBJ databases">
        <authorList>
            <person name="Vera ALvarez R."/>
            <person name="Arias-Moreno D.M."/>
            <person name="Jimenez-Jacinto V."/>
            <person name="Jimenez-Bremont J.F."/>
            <person name="Swaminathan K."/>
            <person name="Moose S.P."/>
            <person name="Guerrero-Gonzalez M.L."/>
            <person name="Marino-Ramirez L."/>
            <person name="Landsman D."/>
            <person name="Rodriguez-Kessler M."/>
            <person name="Delgado-Sanchez P."/>
        </authorList>
    </citation>
    <scope>NUCLEOTIDE SEQUENCE</scope>
    <source>
        <tissue evidence="2">Cladode</tissue>
    </source>
</reference>
<keyword evidence="1" id="KW-1133">Transmembrane helix</keyword>
<organism evidence="2">
    <name type="scientific">Opuntia streptacantha</name>
    <name type="common">Prickly pear cactus</name>
    <name type="synonym">Opuntia cardona</name>
    <dbReference type="NCBI Taxonomy" id="393608"/>
    <lineage>
        <taxon>Eukaryota</taxon>
        <taxon>Viridiplantae</taxon>
        <taxon>Streptophyta</taxon>
        <taxon>Embryophyta</taxon>
        <taxon>Tracheophyta</taxon>
        <taxon>Spermatophyta</taxon>
        <taxon>Magnoliopsida</taxon>
        <taxon>eudicotyledons</taxon>
        <taxon>Gunneridae</taxon>
        <taxon>Pentapetalae</taxon>
        <taxon>Caryophyllales</taxon>
        <taxon>Cactineae</taxon>
        <taxon>Cactaceae</taxon>
        <taxon>Opuntioideae</taxon>
        <taxon>Opuntia</taxon>
    </lineage>
</organism>
<dbReference type="EMBL" id="GISG01063656">
    <property type="protein sequence ID" value="MBA4627799.1"/>
    <property type="molecule type" value="Transcribed_RNA"/>
</dbReference>
<evidence type="ECO:0000256" key="1">
    <source>
        <dbReference type="SAM" id="Phobius"/>
    </source>
</evidence>
<accession>A0A7C9CVZ8</accession>
<feature type="transmembrane region" description="Helical" evidence="1">
    <location>
        <begin position="78"/>
        <end position="105"/>
    </location>
</feature>
<protein>
    <submittedName>
        <fullName evidence="2">Uncharacterized protein</fullName>
    </submittedName>
</protein>
<keyword evidence="1" id="KW-0472">Membrane</keyword>
<dbReference type="AlphaFoldDB" id="A0A7C9CVZ8"/>
<sequence length="108" mass="12618">MEQMIPNITWNLNFRSCSEISIFRFSIDLKVWVQRERWVANEMGTILLVFRERRRRGRSSSPCRDSLKVALGMLKNHCFLVCLILLILSPVSSTQLHVCVVMVLVSFF</sequence>
<reference evidence="2" key="1">
    <citation type="journal article" date="2013" name="J. Plant Res.">
        <title>Effect of fungi and light on seed germination of three Opuntia species from semiarid lands of central Mexico.</title>
        <authorList>
            <person name="Delgado-Sanchez P."/>
            <person name="Jimenez-Bremont J.F."/>
            <person name="Guerrero-Gonzalez Mde L."/>
            <person name="Flores J."/>
        </authorList>
    </citation>
    <scope>NUCLEOTIDE SEQUENCE</scope>
    <source>
        <tissue evidence="2">Cladode</tissue>
    </source>
</reference>